<dbReference type="Proteomes" id="UP000036771">
    <property type="component" value="Unassembled WGS sequence"/>
</dbReference>
<organism evidence="2 3">
    <name type="scientific">Caedimonas varicaedens</name>
    <dbReference type="NCBI Taxonomy" id="1629334"/>
    <lineage>
        <taxon>Bacteria</taxon>
        <taxon>Pseudomonadati</taxon>
        <taxon>Pseudomonadota</taxon>
        <taxon>Alphaproteobacteria</taxon>
        <taxon>Holosporales</taxon>
        <taxon>Caedimonadaceae</taxon>
        <taxon>Caedimonas</taxon>
    </lineage>
</organism>
<gene>
    <name evidence="2" type="ORF">Cva_00420</name>
</gene>
<evidence type="ECO:0000256" key="1">
    <source>
        <dbReference type="SAM" id="Phobius"/>
    </source>
</evidence>
<evidence type="ECO:0000313" key="3">
    <source>
        <dbReference type="Proteomes" id="UP000036771"/>
    </source>
</evidence>
<keyword evidence="1" id="KW-0472">Membrane</keyword>
<reference evidence="2 3" key="1">
    <citation type="submission" date="2015-03" db="EMBL/GenBank/DDBJ databases">
        <title>Caedibacter varicaedens, whole genome shotgun sequence.</title>
        <authorList>
            <person name="Suzuki H."/>
            <person name="Dapper A.L."/>
            <person name="Gibson A.K."/>
            <person name="Jackson C."/>
            <person name="Lee H."/>
            <person name="Pejaver V.R."/>
            <person name="Doak T."/>
            <person name="Lynch M."/>
        </authorList>
    </citation>
    <scope>NUCLEOTIDE SEQUENCE [LARGE SCALE GENOMIC DNA]</scope>
</reference>
<keyword evidence="3" id="KW-1185">Reference proteome</keyword>
<accession>A0A0K8MB78</accession>
<evidence type="ECO:0000313" key="2">
    <source>
        <dbReference type="EMBL" id="GAO97780.1"/>
    </source>
</evidence>
<keyword evidence="1" id="KW-0812">Transmembrane</keyword>
<comment type="caution">
    <text evidence="2">The sequence shown here is derived from an EMBL/GenBank/DDBJ whole genome shotgun (WGS) entry which is preliminary data.</text>
</comment>
<dbReference type="STRING" id="1629334.Cva_00420"/>
<proteinExistence type="predicted"/>
<protein>
    <submittedName>
        <fullName evidence="2">Uncharacterized protein</fullName>
    </submittedName>
</protein>
<feature type="transmembrane region" description="Helical" evidence="1">
    <location>
        <begin position="28"/>
        <end position="60"/>
    </location>
</feature>
<name>A0A0K8MB78_9PROT</name>
<dbReference type="EMBL" id="BBVC01000017">
    <property type="protein sequence ID" value="GAO97780.1"/>
    <property type="molecule type" value="Genomic_DNA"/>
</dbReference>
<sequence length="101" mass="10982">MNSTFPSLTFLLFRTCVSEPQRVISSCVILVTAVAAGVVYAGVPVLVGFLLSLTVLLVIVNILSSSVSTLTEQQDKVLKSVLLPLLYLSPFLVSRRMRDEP</sequence>
<dbReference type="AlphaFoldDB" id="A0A0K8MB78"/>
<keyword evidence="1" id="KW-1133">Transmembrane helix</keyword>